<dbReference type="FunFam" id="3.20.70.20:FF:000007">
    <property type="entry name" value="Vitamin B12-dependent ribonucleotide reductase"/>
    <property type="match status" value="1"/>
</dbReference>
<dbReference type="OrthoDB" id="9762933at2"/>
<feature type="region of interest" description="Disordered" evidence="14">
    <location>
        <begin position="1"/>
        <end position="20"/>
    </location>
</feature>
<dbReference type="Pfam" id="PF12637">
    <property type="entry name" value="TSCPD"/>
    <property type="match status" value="1"/>
</dbReference>
<keyword evidence="6 13" id="KW-0237">DNA synthesis</keyword>
<evidence type="ECO:0000313" key="19">
    <source>
        <dbReference type="Proteomes" id="UP000265768"/>
    </source>
</evidence>
<keyword evidence="10 13" id="KW-0170">Cobalt</keyword>
<feature type="domain" description="Ribonucleotide reductase class II vitamin B12-dependent N-terminal" evidence="16">
    <location>
        <begin position="43"/>
        <end position="133"/>
    </location>
</feature>
<evidence type="ECO:0000256" key="14">
    <source>
        <dbReference type="SAM" id="MobiDB-lite"/>
    </source>
</evidence>
<dbReference type="InterPro" id="IPR013344">
    <property type="entry name" value="RNR_NrdJ/NrdZ"/>
</dbReference>
<dbReference type="EC" id="1.17.4.1" evidence="3 13"/>
<dbReference type="Pfam" id="PF02867">
    <property type="entry name" value="Ribonuc_red_lgC"/>
    <property type="match status" value="1"/>
</dbReference>
<dbReference type="Pfam" id="PF08471">
    <property type="entry name" value="Ribonuc_red_2_N"/>
    <property type="match status" value="1"/>
</dbReference>
<dbReference type="GO" id="GO:0050897">
    <property type="term" value="F:cobalt ion binding"/>
    <property type="evidence" value="ECO:0007669"/>
    <property type="project" value="InterPro"/>
</dbReference>
<evidence type="ECO:0000256" key="12">
    <source>
        <dbReference type="ARBA" id="ARBA00047754"/>
    </source>
</evidence>
<evidence type="ECO:0000256" key="5">
    <source>
        <dbReference type="ARBA" id="ARBA00022628"/>
    </source>
</evidence>
<dbReference type="PRINTS" id="PR01183">
    <property type="entry name" value="RIBORDTASEM1"/>
</dbReference>
<keyword evidence="5 13" id="KW-0846">Cobalamin</keyword>
<evidence type="ECO:0000259" key="15">
    <source>
        <dbReference type="Pfam" id="PF02867"/>
    </source>
</evidence>
<evidence type="ECO:0000259" key="16">
    <source>
        <dbReference type="Pfam" id="PF08471"/>
    </source>
</evidence>
<keyword evidence="19" id="KW-1185">Reference proteome</keyword>
<evidence type="ECO:0000256" key="6">
    <source>
        <dbReference type="ARBA" id="ARBA00022634"/>
    </source>
</evidence>
<dbReference type="GO" id="GO:0031419">
    <property type="term" value="F:cobalamin binding"/>
    <property type="evidence" value="ECO:0007669"/>
    <property type="project" value="UniProtKB-KW"/>
</dbReference>
<dbReference type="Proteomes" id="UP000265768">
    <property type="component" value="Unassembled WGS sequence"/>
</dbReference>
<organism evidence="18 19">
    <name type="scientific">Bailinhaonella thermotolerans</name>
    <dbReference type="NCBI Taxonomy" id="1070861"/>
    <lineage>
        <taxon>Bacteria</taxon>
        <taxon>Bacillati</taxon>
        <taxon>Actinomycetota</taxon>
        <taxon>Actinomycetes</taxon>
        <taxon>Streptosporangiales</taxon>
        <taxon>Streptosporangiaceae</taxon>
        <taxon>Bailinhaonella</taxon>
    </lineage>
</organism>
<comment type="cofactor">
    <cofactor evidence="1 13">
        <name>adenosylcob(III)alamin</name>
        <dbReference type="ChEBI" id="CHEBI:18408"/>
    </cofactor>
</comment>
<dbReference type="InterPro" id="IPR013678">
    <property type="entry name" value="RNR_2_N"/>
</dbReference>
<protein>
    <recommendedName>
        <fullName evidence="4 13">Vitamin B12-dependent ribonucleotide reductase</fullName>
        <ecNumber evidence="3 13">1.17.4.1</ecNumber>
    </recommendedName>
</protein>
<reference evidence="18 19" key="1">
    <citation type="submission" date="2018-09" db="EMBL/GenBank/DDBJ databases">
        <title>YIM 75507 draft genome.</title>
        <authorList>
            <person name="Tang S."/>
            <person name="Feng Y."/>
        </authorList>
    </citation>
    <scope>NUCLEOTIDE SEQUENCE [LARGE SCALE GENOMIC DNA]</scope>
    <source>
        <strain evidence="18 19">YIM 75507</strain>
    </source>
</reference>
<comment type="function">
    <text evidence="11 13">Catalyzes the reduction of ribonucleotides to deoxyribonucleotides. May function to provide a pool of deoxyribonucleotide precursors for DNA repair during oxygen limitation and/or for immediate growth after restoration of oxygen.</text>
</comment>
<dbReference type="EMBL" id="QZEY01000002">
    <property type="protein sequence ID" value="RJL34441.1"/>
    <property type="molecule type" value="Genomic_DNA"/>
</dbReference>
<gene>
    <name evidence="18" type="ORF">D5H75_08410</name>
</gene>
<dbReference type="RefSeq" id="WP_119925743.1">
    <property type="nucleotide sequence ID" value="NZ_QZEY01000002.1"/>
</dbReference>
<dbReference type="GO" id="GO:0000166">
    <property type="term" value="F:nucleotide binding"/>
    <property type="evidence" value="ECO:0007669"/>
    <property type="project" value="UniProtKB-KW"/>
</dbReference>
<evidence type="ECO:0000256" key="4">
    <source>
        <dbReference type="ARBA" id="ARBA00014409"/>
    </source>
</evidence>
<feature type="region of interest" description="Disordered" evidence="14">
    <location>
        <begin position="881"/>
        <end position="919"/>
    </location>
</feature>
<proteinExistence type="inferred from homology"/>
<comment type="caution">
    <text evidence="18">The sequence shown here is derived from an EMBL/GenBank/DDBJ whole genome shotgun (WGS) entry which is preliminary data.</text>
</comment>
<evidence type="ECO:0000259" key="17">
    <source>
        <dbReference type="Pfam" id="PF12637"/>
    </source>
</evidence>
<dbReference type="PANTHER" id="PTHR43371:SF1">
    <property type="entry name" value="RIBONUCLEOSIDE-DIPHOSPHATE REDUCTASE"/>
    <property type="match status" value="1"/>
</dbReference>
<evidence type="ECO:0000256" key="8">
    <source>
        <dbReference type="ARBA" id="ARBA00023002"/>
    </source>
</evidence>
<name>A0A3A4B879_9ACTN</name>
<dbReference type="InterPro" id="IPR024434">
    <property type="entry name" value="TSCPD_dom"/>
</dbReference>
<keyword evidence="7 13" id="KW-0547">Nucleotide-binding</keyword>
<evidence type="ECO:0000256" key="2">
    <source>
        <dbReference type="ARBA" id="ARBA00007405"/>
    </source>
</evidence>
<evidence type="ECO:0000256" key="11">
    <source>
        <dbReference type="ARBA" id="ARBA00025437"/>
    </source>
</evidence>
<feature type="domain" description="TSCPD" evidence="17">
    <location>
        <begin position="731"/>
        <end position="835"/>
    </location>
</feature>
<feature type="region of interest" description="Disordered" evidence="14">
    <location>
        <begin position="712"/>
        <end position="741"/>
    </location>
</feature>
<dbReference type="GO" id="GO:0071897">
    <property type="term" value="P:DNA biosynthetic process"/>
    <property type="evidence" value="ECO:0007669"/>
    <property type="project" value="UniProtKB-KW"/>
</dbReference>
<evidence type="ECO:0000256" key="1">
    <source>
        <dbReference type="ARBA" id="ARBA00001922"/>
    </source>
</evidence>
<feature type="domain" description="Ribonucleotide reductase large subunit C-terminal" evidence="15">
    <location>
        <begin position="154"/>
        <end position="689"/>
    </location>
</feature>
<keyword evidence="8 13" id="KW-0560">Oxidoreductase</keyword>
<evidence type="ECO:0000313" key="18">
    <source>
        <dbReference type="EMBL" id="RJL34441.1"/>
    </source>
</evidence>
<dbReference type="AlphaFoldDB" id="A0A3A4B879"/>
<dbReference type="NCBIfam" id="TIGR02504">
    <property type="entry name" value="NrdJ_Z"/>
    <property type="match status" value="1"/>
</dbReference>
<dbReference type="GO" id="GO:0004748">
    <property type="term" value="F:ribonucleoside-diphosphate reductase activity, thioredoxin disulfide as acceptor"/>
    <property type="evidence" value="ECO:0007669"/>
    <property type="project" value="UniProtKB-EC"/>
</dbReference>
<evidence type="ECO:0000256" key="13">
    <source>
        <dbReference type="RuleBase" id="RU364064"/>
    </source>
</evidence>
<dbReference type="CDD" id="cd02888">
    <property type="entry name" value="RNR_II_dimer"/>
    <property type="match status" value="1"/>
</dbReference>
<dbReference type="InterPro" id="IPR050862">
    <property type="entry name" value="RdRp_reductase_class-2"/>
</dbReference>
<dbReference type="NCBIfam" id="NF005122">
    <property type="entry name" value="PRK06556.1"/>
    <property type="match status" value="1"/>
</dbReference>
<feature type="compositionally biased region" description="Low complexity" evidence="14">
    <location>
        <begin position="712"/>
        <end position="723"/>
    </location>
</feature>
<comment type="similarity">
    <text evidence="2 13">Belongs to the ribonucleoside diphosphate reductase class-2 family.</text>
</comment>
<dbReference type="SUPFAM" id="SSF51998">
    <property type="entry name" value="PFL-like glycyl radical enzymes"/>
    <property type="match status" value="1"/>
</dbReference>
<keyword evidence="9" id="KW-1015">Disulfide bond</keyword>
<evidence type="ECO:0000256" key="3">
    <source>
        <dbReference type="ARBA" id="ARBA00012274"/>
    </source>
</evidence>
<dbReference type="PANTHER" id="PTHR43371">
    <property type="entry name" value="VITAMIN B12-DEPENDENT RIBONUCLEOTIDE REDUCTASE"/>
    <property type="match status" value="1"/>
</dbReference>
<dbReference type="Gene3D" id="3.20.70.20">
    <property type="match status" value="1"/>
</dbReference>
<evidence type="ECO:0000256" key="9">
    <source>
        <dbReference type="ARBA" id="ARBA00023157"/>
    </source>
</evidence>
<dbReference type="InterPro" id="IPR000788">
    <property type="entry name" value="RNR_lg_C"/>
</dbReference>
<sequence>MTETVSGSATRGKGARKGLRMERVHTTAGVHPYDEVRWERRDVVMTNWRDGSVNFEQRGVEFPDFWSVNAANIVTTKYFRGAVGTPQREQSLKQLVDRVVGVYTRTGRENGYFATDEDAEIFDHELKYALIHQIFSFNSPVWFNVGTSSPQQVSACFILAVDDTMESILEWYKEEGLIFKGGSGSGVNLSRIRSSKELLSSGGTASGPVSFMRGADASAGTIKSGGATRRAAKMVVLDVDHPDVEEFIETKAREEDKIRALRDAGYDMDLGGKDITSVQYQNANNSVRVSDEYMRAVEAGGKFGLRSRTTGEVISEVDAKDLFHKMAKAAWECADPGIQYDDTINDWHTTPETGRITASNPCSEYVHLDNSSCNLASINLLKFLQDDGSFDVRRFVKITELIITAMDISITFADFPTEKIAETTRAYRQLGIGYANLGALLMATGHAYDSPGGQAVAAAITSLMTGVSYRRSAELAGVVGPYDGYARNAEPHKRVMRKHAAANDDLRTVGIMDRTIHTEATKQWAQCLKLGEKNGYRNAQASLLAPTGTIGLMMDCDTTGIEPDLALVKFKKLVGGGSMQIVNQTVPRALRKLGYQEEQVEAIVAYIAEHGHVVDAPGLKQEHYEVFDCAMGERAIAPMGHVRMMAAVQPFLSGAISKTVNLPESATVEDIEQVYMEGWKLGLKALAVYRDNCKVGQPLSIAKKDAKETAAEAPAPAAVAEAPRPTRKRLPKQRPSITTSFSVGGAEGYMTASSYPDDGLGEVFLKMSKQGSTLAGVMDAFSVAISIGLQHGVPLETYVSKFVNMRFDPAGMTDDPDIRLAASVMDYIFRRLALDYLPYDERVALGILSAAERAAQQRGEDPASLQEVVDPATLQEVVDPESLAQSAPVEQPRPAAAPKPVTIEPASRPGTTLESHQARTADDAPLCMTCGTKMRPAGSCYVCEGCGSTSGCS</sequence>
<comment type="catalytic activity">
    <reaction evidence="12 13">
        <text>a 2'-deoxyribonucleoside 5'-diphosphate + [thioredoxin]-disulfide + H2O = a ribonucleoside 5'-diphosphate + [thioredoxin]-dithiol</text>
        <dbReference type="Rhea" id="RHEA:23252"/>
        <dbReference type="Rhea" id="RHEA-COMP:10698"/>
        <dbReference type="Rhea" id="RHEA-COMP:10700"/>
        <dbReference type="ChEBI" id="CHEBI:15377"/>
        <dbReference type="ChEBI" id="CHEBI:29950"/>
        <dbReference type="ChEBI" id="CHEBI:50058"/>
        <dbReference type="ChEBI" id="CHEBI:57930"/>
        <dbReference type="ChEBI" id="CHEBI:73316"/>
        <dbReference type="EC" id="1.17.4.1"/>
    </reaction>
</comment>
<evidence type="ECO:0000256" key="10">
    <source>
        <dbReference type="ARBA" id="ARBA00023285"/>
    </source>
</evidence>
<evidence type="ECO:0000256" key="7">
    <source>
        <dbReference type="ARBA" id="ARBA00022741"/>
    </source>
</evidence>
<accession>A0A3A4B879</accession>